<organism evidence="10 11">
    <name type="scientific">Erpetoichthys calabaricus</name>
    <name type="common">Rope fish</name>
    <name type="synonym">Calamoichthys calabaricus</name>
    <dbReference type="NCBI Taxonomy" id="27687"/>
    <lineage>
        <taxon>Eukaryota</taxon>
        <taxon>Metazoa</taxon>
        <taxon>Chordata</taxon>
        <taxon>Craniata</taxon>
        <taxon>Vertebrata</taxon>
        <taxon>Euteleostomi</taxon>
        <taxon>Actinopterygii</taxon>
        <taxon>Polypteriformes</taxon>
        <taxon>Polypteridae</taxon>
        <taxon>Erpetoichthys</taxon>
    </lineage>
</organism>
<keyword evidence="6" id="KW-0206">Cytoskeleton</keyword>
<reference evidence="10" key="2">
    <citation type="submission" date="2025-08" db="UniProtKB">
        <authorList>
            <consortium name="Ensembl"/>
        </authorList>
    </citation>
    <scope>IDENTIFICATION</scope>
</reference>
<dbReference type="Pfam" id="PF00169">
    <property type="entry name" value="PH"/>
    <property type="match status" value="2"/>
</dbReference>
<feature type="compositionally biased region" description="Basic and acidic residues" evidence="8">
    <location>
        <begin position="308"/>
        <end position="361"/>
    </location>
</feature>
<dbReference type="GeneTree" id="ENSGT00940000164958"/>
<dbReference type="GO" id="GO:0051015">
    <property type="term" value="F:actin filament binding"/>
    <property type="evidence" value="ECO:0007669"/>
    <property type="project" value="TreeGrafter"/>
</dbReference>
<name>A0A8C4STU1_ERPCA</name>
<dbReference type="InterPro" id="IPR039597">
    <property type="entry name" value="M-RIP_PH"/>
</dbReference>
<reference evidence="10" key="1">
    <citation type="submission" date="2021-06" db="EMBL/GenBank/DDBJ databases">
        <authorList>
            <consortium name="Wellcome Sanger Institute Data Sharing"/>
        </authorList>
    </citation>
    <scope>NUCLEOTIDE SEQUENCE [LARGE SCALE GENOMIC DNA]</scope>
</reference>
<evidence type="ECO:0000256" key="5">
    <source>
        <dbReference type="ARBA" id="ARBA00023203"/>
    </source>
</evidence>
<dbReference type="InterPro" id="IPR001849">
    <property type="entry name" value="PH_domain"/>
</dbReference>
<reference evidence="10" key="3">
    <citation type="submission" date="2025-09" db="UniProtKB">
        <authorList>
            <consortium name="Ensembl"/>
        </authorList>
    </citation>
    <scope>IDENTIFICATION</scope>
</reference>
<evidence type="ECO:0000256" key="6">
    <source>
        <dbReference type="ARBA" id="ARBA00023212"/>
    </source>
</evidence>
<dbReference type="PANTHER" id="PTHR17271:SF12">
    <property type="entry name" value="MYOSIN PHOSPHATASE RHO-INTERACTING PROTEIN ISOFORM X1"/>
    <property type="match status" value="1"/>
</dbReference>
<comment type="subcellular location">
    <subcellularLocation>
        <location evidence="1">Cytoplasm</location>
        <location evidence="1">Cytoskeleton</location>
    </subcellularLocation>
</comment>
<dbReference type="Ensembl" id="ENSECRT00000022298.1">
    <property type="protein sequence ID" value="ENSECRP00000021828.1"/>
    <property type="gene ID" value="ENSECRG00000014743.1"/>
</dbReference>
<feature type="coiled-coil region" evidence="7">
    <location>
        <begin position="869"/>
        <end position="903"/>
    </location>
</feature>
<feature type="region of interest" description="Disordered" evidence="8">
    <location>
        <begin position="90"/>
        <end position="366"/>
    </location>
</feature>
<evidence type="ECO:0000256" key="8">
    <source>
        <dbReference type="SAM" id="MobiDB-lite"/>
    </source>
</evidence>
<feature type="coiled-coil region" evidence="7">
    <location>
        <begin position="1572"/>
        <end position="1599"/>
    </location>
</feature>
<dbReference type="Proteomes" id="UP000694620">
    <property type="component" value="Chromosome 14"/>
</dbReference>
<proteinExistence type="predicted"/>
<keyword evidence="3" id="KW-0597">Phosphoprotein</keyword>
<feature type="compositionally biased region" description="Low complexity" evidence="8">
    <location>
        <begin position="232"/>
        <end position="258"/>
    </location>
</feature>
<feature type="region of interest" description="Disordered" evidence="8">
    <location>
        <begin position="518"/>
        <end position="544"/>
    </location>
</feature>
<feature type="compositionally biased region" description="Polar residues" evidence="8">
    <location>
        <begin position="141"/>
        <end position="150"/>
    </location>
</feature>
<feature type="domain" description="PH" evidence="9">
    <location>
        <begin position="392"/>
        <end position="488"/>
    </location>
</feature>
<feature type="coiled-coil region" evidence="7">
    <location>
        <begin position="1628"/>
        <end position="1771"/>
    </location>
</feature>
<feature type="domain" description="PH" evidence="9">
    <location>
        <begin position="1"/>
        <end position="88"/>
    </location>
</feature>
<dbReference type="SUPFAM" id="SSF50729">
    <property type="entry name" value="PH domain-like"/>
    <property type="match status" value="2"/>
</dbReference>
<evidence type="ECO:0000259" key="9">
    <source>
        <dbReference type="PROSITE" id="PS50003"/>
    </source>
</evidence>
<dbReference type="FunFam" id="2.30.29.30:FF:000133">
    <property type="entry name" value="myosin phosphatase Rho-interacting protein isoform X1"/>
    <property type="match status" value="1"/>
</dbReference>
<feature type="coiled-coil region" evidence="7">
    <location>
        <begin position="1437"/>
        <end position="1482"/>
    </location>
</feature>
<keyword evidence="2" id="KW-0963">Cytoplasm</keyword>
<evidence type="ECO:0000313" key="11">
    <source>
        <dbReference type="Proteomes" id="UP000694620"/>
    </source>
</evidence>
<dbReference type="GO" id="GO:0015629">
    <property type="term" value="C:actin cytoskeleton"/>
    <property type="evidence" value="ECO:0007669"/>
    <property type="project" value="UniProtKB-ARBA"/>
</dbReference>
<dbReference type="PROSITE" id="PS50003">
    <property type="entry name" value="PH_DOMAIN"/>
    <property type="match status" value="2"/>
</dbReference>
<feature type="region of interest" description="Disordered" evidence="8">
    <location>
        <begin position="592"/>
        <end position="622"/>
    </location>
</feature>
<feature type="coiled-coil region" evidence="7">
    <location>
        <begin position="930"/>
        <end position="1118"/>
    </location>
</feature>
<evidence type="ECO:0000256" key="3">
    <source>
        <dbReference type="ARBA" id="ARBA00022553"/>
    </source>
</evidence>
<feature type="coiled-coil region" evidence="7">
    <location>
        <begin position="1800"/>
        <end position="1873"/>
    </location>
</feature>
<dbReference type="Gene3D" id="2.30.29.30">
    <property type="entry name" value="Pleckstrin-homology domain (PH domain)/Phosphotyrosine-binding domain (PTB)"/>
    <property type="match status" value="2"/>
</dbReference>
<protein>
    <submittedName>
        <fullName evidence="10">Myosin phosphatase Rho interacting protein</fullName>
    </submittedName>
</protein>
<dbReference type="PANTHER" id="PTHR17271">
    <property type="entry name" value="PLECKSTRIN HOMOLOGY PH DOMAIN-CONTAINING PROTEIN"/>
    <property type="match status" value="1"/>
</dbReference>
<accession>A0A8C4STU1</accession>
<dbReference type="SMART" id="SM00233">
    <property type="entry name" value="PH"/>
    <property type="match status" value="2"/>
</dbReference>
<keyword evidence="4 7" id="KW-0175">Coiled coil</keyword>
<evidence type="ECO:0000256" key="7">
    <source>
        <dbReference type="SAM" id="Coils"/>
    </source>
</evidence>
<feature type="coiled-coil region" evidence="7">
    <location>
        <begin position="668"/>
        <end position="716"/>
    </location>
</feature>
<dbReference type="CDD" id="cd13275">
    <property type="entry name" value="PH_M-RIP"/>
    <property type="match status" value="1"/>
</dbReference>
<feature type="compositionally biased region" description="Basic and acidic residues" evidence="8">
    <location>
        <begin position="275"/>
        <end position="286"/>
    </location>
</feature>
<evidence type="ECO:0000313" key="10">
    <source>
        <dbReference type="Ensembl" id="ENSECRP00000021828.1"/>
    </source>
</evidence>
<evidence type="ECO:0000256" key="2">
    <source>
        <dbReference type="ARBA" id="ARBA00022490"/>
    </source>
</evidence>
<sequence length="1931" mass="220918">MQRSRKWQRRFFVLYEHGCLRFALDESPSTLPQGTVNMNQCTDIIDAEPKTGQKNALCIVTPEREYFIRGESKEIINGWLEQLAVYPRTNKQNQKKKRKVEPTTSQEPGPAKVAVTGSGIPDSEKVPDSRSGIWQDEGGQSWPSPESSGLSAVLAQGGELSPLDVTSDHSSVNGDEVDRGGVPFHVSQRHDLRVASPAGSASSKHSMELGGIPRCQSPAQSDPFPSGSSLLSNGSHISGSMSSLDSDTSGSTVTSTDSHYAEIRAQRTSALQDVSRSRRCEMETRKAEKRSRARSPERQDVEPGFGPERSRPTVIEKFEALELENAERMETEDNSRPVESRQGRSETRRFQQETETKRDYSRSPLCSTIPPLRRAKSLDRRTTESIMTPDLLNFKKGWMVKLDDHGQWKKYWFVLTDHSLRYYKDSIAEDASDLDGEIDLTTCYNVTEYQVQRNYGFQIYTQEAVYTLSAMTAGIRRNWIQAVMKNVRPSTAPDVASLPTEHGGSSLLDAMLKPDVTQDSLSSEASSIEREPGQKKSRIRERRREGRSKTFDWAEFRPIAQALAQQRAYETEPFNRDGLDFDRTRRREERRKRYEVVTGTMDSSSPEITRAEFGSCSTPVPADRQQKVQDDIEQQWQQVEKTPIREDRRIPLASAFHATETVELGRLLESHKKMVEELQAQLENCHRQLVESNQRKQELEMELRRAMEREQQVRAGYISPLDSPLGLQAELETQKQQQELISSQAQSLKKKYQETKEILQLQEIKKRSMQAQLGLALGETPDREEMARTLGVELDDCEENLREVQSLLSEKPLSLWDLASLLASKDAFRPQEKGPILRLSNESGSRCVAGEKGVLEFCRGCQNRHDVLKREHEAEVKALKHLLTKAEEQAEEFKGRLNDMEGVLSRPPQPKTGSPTRPMEEHMELGEVTAKQLVQDVELLTNENEVLHQRCQEIVNQLTEADREIERLKAELFSWQGGQQHLQVVEELSKVKAKLAESKADLLDREFYEKELNKKSQKLQEALINLEVLESSLKETERKLHLKEATLQGLGFQLAGHDDTQQLLEDQQRLRLQLEAAEAKLAKQEGRLKSMELSFSELQAQNQELKLQNKEVENFYRQKLLEAERKNERVIEGRYGKGTVQSSPPVKEEISDERKIKYVIEKMKLEANALQSVVEHVQKTELCLEKLQDDSVGVSQTEGLQKYKSVLRTLQVERNFWFCLSGVANKSTCEGAAGVMVPSFLRKLAESRLLKLKMLLLTGRLAHIPEANLPKHDPQLGASVSDSQEGKMMDEAGKFVDGQSCADWWDRRVLSEVLQNLQVRVFLLSEIASGIEAFSDDELMSLALNLTDVLDSLPEFHSHVKSPEESWAFVLQDATMQALVQYAMCWLEAHQNDPRVKVLPSHLEMTCEDVKGEGESPNDDVMRIQIDGEPIYSLDKAIEMQDMAAKHKKELREVKDAYESEIENLRREVAKADEILRLKLEENVKEIDSLTICMENLKKKHELEMQKRQEQYVVEKRRVEETYVREIERLRKEAEERAPDLAKRVTFEIGAPEDDSEMVEEEEEACDGGHSVSLLRERIEELESQIDAMRDEMKQRECEGDLASIQQKYEKDLENLKATCERGFAAMEESHQKVIEELQRKHQRELEKLRDEKERLLEEETAATIAAIEAMKNAHRMELEKELEKARKANSNTENADIEEIRRQHEEELASFQREIEVLSEQYSQKCLENAHLAQALEAERQALRQCQRENQELNAHNQELNNRLAAEITRLRLMVTNEDGGDSCTLVQGKEVYELEVMLRVKESEVQYLKQEINSLKDELQTAQRDKKYATDKYKDIYTELSIVKAKSERDLNRLKEQLQLAHEALGEQALEDVEHSGYDIMKSKSNPDILKMAAAAAKRSERTMRSKSLKEGLTAEQRLQLFDKDTKDF</sequence>
<dbReference type="InterPro" id="IPR011993">
    <property type="entry name" value="PH-like_dom_sf"/>
</dbReference>
<evidence type="ECO:0000256" key="1">
    <source>
        <dbReference type="ARBA" id="ARBA00004245"/>
    </source>
</evidence>
<keyword evidence="11" id="KW-1185">Reference proteome</keyword>
<keyword evidence="5" id="KW-0009">Actin-binding</keyword>
<gene>
    <name evidence="10" type="primary">mprip</name>
</gene>
<dbReference type="InterPro" id="IPR052223">
    <property type="entry name" value="Actin_Cytoskeleton_Reg"/>
</dbReference>
<evidence type="ECO:0000256" key="4">
    <source>
        <dbReference type="ARBA" id="ARBA00023054"/>
    </source>
</evidence>